<dbReference type="AlphaFoldDB" id="A0A0A9GD00"/>
<reference evidence="1" key="2">
    <citation type="journal article" date="2015" name="Data Brief">
        <title>Shoot transcriptome of the giant reed, Arundo donax.</title>
        <authorList>
            <person name="Barrero R.A."/>
            <person name="Guerrero F.D."/>
            <person name="Moolhuijzen P."/>
            <person name="Goolsby J.A."/>
            <person name="Tidwell J."/>
            <person name="Bellgard S.E."/>
            <person name="Bellgard M.I."/>
        </authorList>
    </citation>
    <scope>NUCLEOTIDE SEQUENCE</scope>
    <source>
        <tissue evidence="1">Shoot tissue taken approximately 20 cm above the soil surface</tissue>
    </source>
</reference>
<evidence type="ECO:0000313" key="1">
    <source>
        <dbReference type="EMBL" id="JAE18528.1"/>
    </source>
</evidence>
<reference evidence="1" key="1">
    <citation type="submission" date="2014-09" db="EMBL/GenBank/DDBJ databases">
        <authorList>
            <person name="Magalhaes I.L.F."/>
            <person name="Oliveira U."/>
            <person name="Santos F.R."/>
            <person name="Vidigal T.H.D.A."/>
            <person name="Brescovit A.D."/>
            <person name="Santos A.J."/>
        </authorList>
    </citation>
    <scope>NUCLEOTIDE SEQUENCE</scope>
    <source>
        <tissue evidence="1">Shoot tissue taken approximately 20 cm above the soil surface</tissue>
    </source>
</reference>
<organism evidence="1">
    <name type="scientific">Arundo donax</name>
    <name type="common">Giant reed</name>
    <name type="synonym">Donax arundinaceus</name>
    <dbReference type="NCBI Taxonomy" id="35708"/>
    <lineage>
        <taxon>Eukaryota</taxon>
        <taxon>Viridiplantae</taxon>
        <taxon>Streptophyta</taxon>
        <taxon>Embryophyta</taxon>
        <taxon>Tracheophyta</taxon>
        <taxon>Spermatophyta</taxon>
        <taxon>Magnoliopsida</taxon>
        <taxon>Liliopsida</taxon>
        <taxon>Poales</taxon>
        <taxon>Poaceae</taxon>
        <taxon>PACMAD clade</taxon>
        <taxon>Arundinoideae</taxon>
        <taxon>Arundineae</taxon>
        <taxon>Arundo</taxon>
    </lineage>
</organism>
<accession>A0A0A9GD00</accession>
<sequence>MPRGNLTIVTMSYALSASANMHPRQRPPGSPGVWWLLVDLCASQRHLRGSMRVMAP</sequence>
<dbReference type="EMBL" id="GBRH01179368">
    <property type="protein sequence ID" value="JAE18528.1"/>
    <property type="molecule type" value="Transcribed_RNA"/>
</dbReference>
<proteinExistence type="predicted"/>
<name>A0A0A9GD00_ARUDO</name>
<protein>
    <submittedName>
        <fullName evidence="1">Uncharacterized protein</fullName>
    </submittedName>
</protein>